<keyword evidence="2" id="KW-0472">Membrane</keyword>
<sequence length="169" mass="18849">MKEANNNNNVEVIPPDKPDKPDKQGAVITAQKFEGPIPHPEILRMYGEVVPDAPERILKVFELDSQHTREMQMTALKAETARDIRAQWMAFIIMIAAIGLTAFAIKYGNSASAIIASLATLFLALRVLFFKKEKNQQKTKLMTNPALTGFFAFLNETSRSYSCTTNPST</sequence>
<dbReference type="AlphaFoldDB" id="A0A5S4ZY34"/>
<protein>
    <submittedName>
        <fullName evidence="3">Putative membrane protein</fullName>
    </submittedName>
</protein>
<dbReference type="RefSeq" id="WP_166510888.1">
    <property type="nucleotide sequence ID" value="NZ_VNHM01000003.1"/>
</dbReference>
<evidence type="ECO:0000256" key="2">
    <source>
        <dbReference type="SAM" id="Phobius"/>
    </source>
</evidence>
<keyword evidence="4" id="KW-1185">Reference proteome</keyword>
<evidence type="ECO:0000256" key="1">
    <source>
        <dbReference type="SAM" id="MobiDB-lite"/>
    </source>
</evidence>
<keyword evidence="2" id="KW-0812">Transmembrane</keyword>
<proteinExistence type="predicted"/>
<feature type="compositionally biased region" description="Basic and acidic residues" evidence="1">
    <location>
        <begin position="14"/>
        <end position="23"/>
    </location>
</feature>
<dbReference type="Pfam" id="PF10097">
    <property type="entry name" value="DUF2335"/>
    <property type="match status" value="1"/>
</dbReference>
<evidence type="ECO:0000313" key="3">
    <source>
        <dbReference type="EMBL" id="TYO97037.1"/>
    </source>
</evidence>
<accession>A0A5S4ZY34</accession>
<feature type="compositionally biased region" description="Polar residues" evidence="1">
    <location>
        <begin position="1"/>
        <end position="10"/>
    </location>
</feature>
<feature type="region of interest" description="Disordered" evidence="1">
    <location>
        <begin position="1"/>
        <end position="23"/>
    </location>
</feature>
<organism evidence="3 4">
    <name type="scientific">Desulfallas thermosapovorans DSM 6562</name>
    <dbReference type="NCBI Taxonomy" id="1121431"/>
    <lineage>
        <taxon>Bacteria</taxon>
        <taxon>Bacillati</taxon>
        <taxon>Bacillota</taxon>
        <taxon>Clostridia</taxon>
        <taxon>Eubacteriales</taxon>
        <taxon>Desulfallaceae</taxon>
        <taxon>Desulfallas</taxon>
    </lineage>
</organism>
<evidence type="ECO:0000313" key="4">
    <source>
        <dbReference type="Proteomes" id="UP000323166"/>
    </source>
</evidence>
<reference evidence="3 4" key="1">
    <citation type="submission" date="2019-07" db="EMBL/GenBank/DDBJ databases">
        <title>Genomic Encyclopedia of Type Strains, Phase I: the one thousand microbial genomes (KMG-I) project.</title>
        <authorList>
            <person name="Kyrpides N."/>
        </authorList>
    </citation>
    <scope>NUCLEOTIDE SEQUENCE [LARGE SCALE GENOMIC DNA]</scope>
    <source>
        <strain evidence="3 4">DSM 6562</strain>
    </source>
</reference>
<comment type="caution">
    <text evidence="3">The sequence shown here is derived from an EMBL/GenBank/DDBJ whole genome shotgun (WGS) entry which is preliminary data.</text>
</comment>
<name>A0A5S4ZY34_9FIRM</name>
<feature type="transmembrane region" description="Helical" evidence="2">
    <location>
        <begin position="111"/>
        <end position="130"/>
    </location>
</feature>
<keyword evidence="2" id="KW-1133">Transmembrane helix</keyword>
<dbReference type="EMBL" id="VNHM01000003">
    <property type="protein sequence ID" value="TYO97037.1"/>
    <property type="molecule type" value="Genomic_DNA"/>
</dbReference>
<dbReference type="InterPro" id="IPR019284">
    <property type="entry name" value="RP532"/>
</dbReference>
<gene>
    <name evidence="3" type="ORF">LX24_00850</name>
</gene>
<dbReference type="Proteomes" id="UP000323166">
    <property type="component" value="Unassembled WGS sequence"/>
</dbReference>
<feature type="transmembrane region" description="Helical" evidence="2">
    <location>
        <begin position="86"/>
        <end position="105"/>
    </location>
</feature>